<name>A0A7W4W4I7_9GAMM</name>
<accession>A0A7W4W4I7</accession>
<gene>
    <name evidence="1" type="ORF">FHR99_000973</name>
</gene>
<organism evidence="1 2">
    <name type="scientific">Litorivivens lipolytica</name>
    <dbReference type="NCBI Taxonomy" id="1524264"/>
    <lineage>
        <taxon>Bacteria</taxon>
        <taxon>Pseudomonadati</taxon>
        <taxon>Pseudomonadota</taxon>
        <taxon>Gammaproteobacteria</taxon>
        <taxon>Litorivivens</taxon>
    </lineage>
</organism>
<evidence type="ECO:0000313" key="2">
    <source>
        <dbReference type="Proteomes" id="UP000537130"/>
    </source>
</evidence>
<dbReference type="Proteomes" id="UP000537130">
    <property type="component" value="Unassembled WGS sequence"/>
</dbReference>
<dbReference type="RefSeq" id="WP_183409411.1">
    <property type="nucleotide sequence ID" value="NZ_JACHWY010000001.1"/>
</dbReference>
<protein>
    <submittedName>
        <fullName evidence="1">Uncharacterized protein</fullName>
    </submittedName>
</protein>
<proteinExistence type="predicted"/>
<evidence type="ECO:0000313" key="1">
    <source>
        <dbReference type="EMBL" id="MBB3046737.1"/>
    </source>
</evidence>
<comment type="caution">
    <text evidence="1">The sequence shown here is derived from an EMBL/GenBank/DDBJ whole genome shotgun (WGS) entry which is preliminary data.</text>
</comment>
<dbReference type="EMBL" id="JACHWY010000001">
    <property type="protein sequence ID" value="MBB3046737.1"/>
    <property type="molecule type" value="Genomic_DNA"/>
</dbReference>
<keyword evidence="2" id="KW-1185">Reference proteome</keyword>
<reference evidence="1 2" key="1">
    <citation type="submission" date="2020-08" db="EMBL/GenBank/DDBJ databases">
        <title>Genomic Encyclopedia of Type Strains, Phase III (KMG-III): the genomes of soil and plant-associated and newly described type strains.</title>
        <authorList>
            <person name="Whitman W."/>
        </authorList>
    </citation>
    <scope>NUCLEOTIDE SEQUENCE [LARGE SCALE GENOMIC DNA]</scope>
    <source>
        <strain evidence="1 2">CECT 8654</strain>
    </source>
</reference>
<sequence>MHVQFLCSKHRALLSERLEASAPIWSSWMRKGQACRTRGSVDESIQFFGCAFDLSILLIQRFTAHGKLDGQRHMDRLIDSGMALARALAECGHLSLRREFLNRIGDIHYQEQLRTPLLATRLPSWHSQAALALDGYSGRDGASAVAEVLGMSTDMSVN</sequence>
<dbReference type="AlphaFoldDB" id="A0A7W4W4I7"/>